<keyword evidence="3" id="KW-1185">Reference proteome</keyword>
<feature type="compositionally biased region" description="Basic and acidic residues" evidence="1">
    <location>
        <begin position="20"/>
        <end position="29"/>
    </location>
</feature>
<sequence>MAAHANLAALDDLPPPAYCEQEREYDRKTATAIELSRQEQERQEEEEWEEWDEAKFEEAAKVRTSGEPTTASGSRPVSSSVRALPALPGVQTQPSNTPSRLTTPQRQQTPRADEKKSIKSKPAVPQSTKPRPSWYEEAGLGDSNSVSSASSSAGVSYSGSSSTSSSSANVRPTHHLMVHNFTSLDEQDDDDDSVLPPFAPIDPSLSTLGGIPVGDVITLSYNGRSNPNHFSRLGPPPGTPPPSSSYFSLSSSVSEPPLPASTPISSPPPPSRPVLQVEPIPRPRSTSTVRTTSTYNPGPPVRMGFDPSVAYAKNEILSKVAEKQQPSPASPVNPLSLYNSSVSAVLSPPSQNFNRPQAAAMGNRSPGPQNTHFTTYSPPPVSPRPMCAAATPPPNMNATQFPLHPTFSATSLSLHTDPYRYQSRWASSETQFAQFG</sequence>
<feature type="compositionally biased region" description="Polar residues" evidence="1">
    <location>
        <begin position="66"/>
        <end position="81"/>
    </location>
</feature>
<feature type="compositionally biased region" description="Low complexity" evidence="1">
    <location>
        <begin position="143"/>
        <end position="170"/>
    </location>
</feature>
<gene>
    <name evidence="2" type="ORF">VKT23_002042</name>
</gene>
<feature type="compositionally biased region" description="Polar residues" evidence="1">
    <location>
        <begin position="219"/>
        <end position="229"/>
    </location>
</feature>
<evidence type="ECO:0000313" key="3">
    <source>
        <dbReference type="Proteomes" id="UP001498398"/>
    </source>
</evidence>
<feature type="compositionally biased region" description="Polar residues" evidence="1">
    <location>
        <begin position="346"/>
        <end position="355"/>
    </location>
</feature>
<feature type="region of interest" description="Disordered" evidence="1">
    <location>
        <begin position="1"/>
        <end position="302"/>
    </location>
</feature>
<proteinExistence type="predicted"/>
<feature type="compositionally biased region" description="Acidic residues" evidence="1">
    <location>
        <begin position="42"/>
        <end position="52"/>
    </location>
</feature>
<feature type="compositionally biased region" description="Pro residues" evidence="1">
    <location>
        <begin position="256"/>
        <end position="272"/>
    </location>
</feature>
<evidence type="ECO:0000313" key="2">
    <source>
        <dbReference type="EMBL" id="KAK7470618.1"/>
    </source>
</evidence>
<protein>
    <submittedName>
        <fullName evidence="2">Uncharacterized protein</fullName>
    </submittedName>
</protein>
<reference evidence="2 3" key="1">
    <citation type="submission" date="2024-01" db="EMBL/GenBank/DDBJ databases">
        <title>A draft genome for the cacao thread blight pathogen Marasmiellus scandens.</title>
        <authorList>
            <person name="Baruah I.K."/>
            <person name="Leung J."/>
            <person name="Bukari Y."/>
            <person name="Amoako-Attah I."/>
            <person name="Meinhardt L.W."/>
            <person name="Bailey B.A."/>
            <person name="Cohen S.P."/>
        </authorList>
    </citation>
    <scope>NUCLEOTIDE SEQUENCE [LARGE SCALE GENOMIC DNA]</scope>
    <source>
        <strain evidence="2 3">GH-19</strain>
    </source>
</reference>
<organism evidence="2 3">
    <name type="scientific">Marasmiellus scandens</name>
    <dbReference type="NCBI Taxonomy" id="2682957"/>
    <lineage>
        <taxon>Eukaryota</taxon>
        <taxon>Fungi</taxon>
        <taxon>Dikarya</taxon>
        <taxon>Basidiomycota</taxon>
        <taxon>Agaricomycotina</taxon>
        <taxon>Agaricomycetes</taxon>
        <taxon>Agaricomycetidae</taxon>
        <taxon>Agaricales</taxon>
        <taxon>Marasmiineae</taxon>
        <taxon>Omphalotaceae</taxon>
        <taxon>Marasmiellus</taxon>
    </lineage>
</organism>
<dbReference type="Proteomes" id="UP001498398">
    <property type="component" value="Unassembled WGS sequence"/>
</dbReference>
<feature type="compositionally biased region" description="Polar residues" evidence="1">
    <location>
        <begin position="366"/>
        <end position="376"/>
    </location>
</feature>
<feature type="region of interest" description="Disordered" evidence="1">
    <location>
        <begin position="346"/>
        <end position="400"/>
    </location>
</feature>
<comment type="caution">
    <text evidence="2">The sequence shown here is derived from an EMBL/GenBank/DDBJ whole genome shotgun (WGS) entry which is preliminary data.</text>
</comment>
<dbReference type="EMBL" id="JBANRG010000002">
    <property type="protein sequence ID" value="KAK7470618.1"/>
    <property type="molecule type" value="Genomic_DNA"/>
</dbReference>
<feature type="compositionally biased region" description="Pro residues" evidence="1">
    <location>
        <begin position="234"/>
        <end position="243"/>
    </location>
</feature>
<feature type="compositionally biased region" description="Low complexity" evidence="1">
    <location>
        <begin position="244"/>
        <end position="255"/>
    </location>
</feature>
<name>A0ABR1K180_9AGAR</name>
<feature type="compositionally biased region" description="Low complexity" evidence="1">
    <location>
        <begin position="1"/>
        <end position="12"/>
    </location>
</feature>
<accession>A0ABR1K180</accession>
<evidence type="ECO:0000256" key="1">
    <source>
        <dbReference type="SAM" id="MobiDB-lite"/>
    </source>
</evidence>
<feature type="compositionally biased region" description="Polar residues" evidence="1">
    <location>
        <begin position="90"/>
        <end position="110"/>
    </location>
</feature>
<feature type="compositionally biased region" description="Low complexity" evidence="1">
    <location>
        <begin position="283"/>
        <end position="294"/>
    </location>
</feature>